<feature type="transmembrane region" description="Helical" evidence="8">
    <location>
        <begin position="228"/>
        <end position="247"/>
    </location>
</feature>
<dbReference type="PROSITE" id="PS00216">
    <property type="entry name" value="SUGAR_TRANSPORT_1"/>
    <property type="match status" value="1"/>
</dbReference>
<keyword evidence="7 8" id="KW-0472">Membrane</keyword>
<feature type="transmembrane region" description="Helical" evidence="8">
    <location>
        <begin position="91"/>
        <end position="110"/>
    </location>
</feature>
<feature type="transmembrane region" description="Helical" evidence="8">
    <location>
        <begin position="116"/>
        <end position="137"/>
    </location>
</feature>
<dbReference type="NCBIfam" id="TIGR00710">
    <property type="entry name" value="efflux_Bcr_CflA"/>
    <property type="match status" value="1"/>
</dbReference>
<name>A0A660CG68_9PSEU</name>
<keyword evidence="6 8" id="KW-1133">Transmembrane helix</keyword>
<evidence type="ECO:0000256" key="3">
    <source>
        <dbReference type="ARBA" id="ARBA00022448"/>
    </source>
</evidence>
<accession>A0A660CG68</accession>
<feature type="transmembrane region" description="Helical" evidence="8">
    <location>
        <begin position="358"/>
        <end position="378"/>
    </location>
</feature>
<dbReference type="CDD" id="cd17320">
    <property type="entry name" value="MFS_MdfA_MDR_like"/>
    <property type="match status" value="1"/>
</dbReference>
<evidence type="ECO:0000256" key="6">
    <source>
        <dbReference type="ARBA" id="ARBA00022989"/>
    </source>
</evidence>
<feature type="transmembrane region" description="Helical" evidence="8">
    <location>
        <begin position="267"/>
        <end position="287"/>
    </location>
</feature>
<gene>
    <name evidence="10" type="ORF">JD82_01829</name>
</gene>
<dbReference type="InterPro" id="IPR020846">
    <property type="entry name" value="MFS_dom"/>
</dbReference>
<dbReference type="AlphaFoldDB" id="A0A660CG68"/>
<keyword evidence="4" id="KW-1003">Cell membrane</keyword>
<evidence type="ECO:0000313" key="10">
    <source>
        <dbReference type="EMBL" id="TWH19991.1"/>
    </source>
</evidence>
<dbReference type="SUPFAM" id="SSF103473">
    <property type="entry name" value="MFS general substrate transporter"/>
    <property type="match status" value="1"/>
</dbReference>
<proteinExistence type="inferred from homology"/>
<dbReference type="PANTHER" id="PTHR23502:SF132">
    <property type="entry name" value="POLYAMINE TRANSPORTER 2-RELATED"/>
    <property type="match status" value="1"/>
</dbReference>
<evidence type="ECO:0000259" key="9">
    <source>
        <dbReference type="PROSITE" id="PS50850"/>
    </source>
</evidence>
<dbReference type="PROSITE" id="PS50850">
    <property type="entry name" value="MFS"/>
    <property type="match status" value="1"/>
</dbReference>
<feature type="transmembrane region" description="Helical" evidence="8">
    <location>
        <begin position="56"/>
        <end position="79"/>
    </location>
</feature>
<dbReference type="GO" id="GO:0005886">
    <property type="term" value="C:plasma membrane"/>
    <property type="evidence" value="ECO:0007669"/>
    <property type="project" value="UniProtKB-SubCell"/>
</dbReference>
<protein>
    <submittedName>
        <fullName evidence="10">DHA1 family bicyclomycin/chloramphenicol resistance-like MFS transporter</fullName>
    </submittedName>
</protein>
<dbReference type="InterPro" id="IPR004812">
    <property type="entry name" value="Efflux_drug-R_Bcr/CmlA"/>
</dbReference>
<dbReference type="EMBL" id="VLJV01000001">
    <property type="protein sequence ID" value="TWH19991.1"/>
    <property type="molecule type" value="Genomic_DNA"/>
</dbReference>
<evidence type="ECO:0000256" key="2">
    <source>
        <dbReference type="ARBA" id="ARBA00006236"/>
    </source>
</evidence>
<sequence>MTAVTTPTPEADAGARLSRSGRLRFALILGGLTAFGPLSIDMYLPGLPAMAEDLSAANAMVQLTLAAFVVGIGAGQLVAGPLSDAYGRRTPLLVGVSLYIAASVLCALAPTVEVLIAARALQALGAAAGIVIARATVRDLFSGVAMARFFSALMLVSGVAPILAPIIGGQLLAVTSWRGIFSVLAAFGGLLFLVAAFALPETLAPAQRRPARLGSALRTYLGLLRHPVFLGCALTVGLAFAGMFTYISASSFVLQDIYGLDPQTYSFVFGGGAVGLVLMTQVNARLVGRFSQRSLLRTGLTVALTGTVVATVAAAAGLGLAVVLPAIYLVLGGSGMIMPNATALAMADHPDKAGSASALLGVLQFIVAGASSPLVGLFGESSAVPMAAIMAVFLALGLTSFLTLVRPRA</sequence>
<feature type="transmembrane region" description="Helical" evidence="8">
    <location>
        <begin position="149"/>
        <end position="173"/>
    </location>
</feature>
<evidence type="ECO:0000256" key="1">
    <source>
        <dbReference type="ARBA" id="ARBA00004651"/>
    </source>
</evidence>
<keyword evidence="3" id="KW-0813">Transport</keyword>
<dbReference type="NCBIfam" id="NF008314">
    <property type="entry name" value="PRK11102.1"/>
    <property type="match status" value="1"/>
</dbReference>
<dbReference type="PANTHER" id="PTHR23502">
    <property type="entry name" value="MAJOR FACILITATOR SUPERFAMILY"/>
    <property type="match status" value="1"/>
</dbReference>
<organism evidence="10 11">
    <name type="scientific">Prauserella rugosa</name>
    <dbReference type="NCBI Taxonomy" id="43354"/>
    <lineage>
        <taxon>Bacteria</taxon>
        <taxon>Bacillati</taxon>
        <taxon>Actinomycetota</taxon>
        <taxon>Actinomycetes</taxon>
        <taxon>Pseudonocardiales</taxon>
        <taxon>Pseudonocardiaceae</taxon>
        <taxon>Prauserella</taxon>
    </lineage>
</organism>
<dbReference type="InterPro" id="IPR005829">
    <property type="entry name" value="Sugar_transporter_CS"/>
</dbReference>
<feature type="transmembrane region" description="Helical" evidence="8">
    <location>
        <begin position="384"/>
        <end position="405"/>
    </location>
</feature>
<dbReference type="Gene3D" id="1.20.1720.10">
    <property type="entry name" value="Multidrug resistance protein D"/>
    <property type="match status" value="1"/>
</dbReference>
<comment type="caution">
    <text evidence="10">The sequence shown here is derived from an EMBL/GenBank/DDBJ whole genome shotgun (WGS) entry which is preliminary data.</text>
</comment>
<dbReference type="InterPro" id="IPR036259">
    <property type="entry name" value="MFS_trans_sf"/>
</dbReference>
<dbReference type="InterPro" id="IPR011701">
    <property type="entry name" value="MFS"/>
</dbReference>
<keyword evidence="11" id="KW-1185">Reference proteome</keyword>
<dbReference type="FunFam" id="1.20.1720.10:FF:000005">
    <property type="entry name" value="Bcr/CflA family efflux transporter"/>
    <property type="match status" value="1"/>
</dbReference>
<evidence type="ECO:0000256" key="5">
    <source>
        <dbReference type="ARBA" id="ARBA00022692"/>
    </source>
</evidence>
<dbReference type="GO" id="GO:1990961">
    <property type="term" value="P:xenobiotic detoxification by transmembrane export across the plasma membrane"/>
    <property type="evidence" value="ECO:0007669"/>
    <property type="project" value="InterPro"/>
</dbReference>
<feature type="transmembrane region" description="Helical" evidence="8">
    <location>
        <begin position="326"/>
        <end position="346"/>
    </location>
</feature>
<evidence type="ECO:0000256" key="7">
    <source>
        <dbReference type="ARBA" id="ARBA00023136"/>
    </source>
</evidence>
<evidence type="ECO:0000313" key="11">
    <source>
        <dbReference type="Proteomes" id="UP000317303"/>
    </source>
</evidence>
<feature type="transmembrane region" description="Helical" evidence="8">
    <location>
        <begin position="25"/>
        <end position="44"/>
    </location>
</feature>
<comment type="subcellular location">
    <subcellularLocation>
        <location evidence="1">Cell membrane</location>
        <topology evidence="1">Multi-pass membrane protein</topology>
    </subcellularLocation>
</comment>
<reference evidence="10 11" key="1">
    <citation type="submission" date="2019-07" db="EMBL/GenBank/DDBJ databases">
        <title>R&amp;d 2014.</title>
        <authorList>
            <person name="Klenk H.-P."/>
        </authorList>
    </citation>
    <scope>NUCLEOTIDE SEQUENCE [LARGE SCALE GENOMIC DNA]</scope>
    <source>
        <strain evidence="10 11">DSM 43194</strain>
    </source>
</reference>
<dbReference type="GO" id="GO:0042910">
    <property type="term" value="F:xenobiotic transmembrane transporter activity"/>
    <property type="evidence" value="ECO:0007669"/>
    <property type="project" value="InterPro"/>
</dbReference>
<dbReference type="Proteomes" id="UP000317303">
    <property type="component" value="Unassembled WGS sequence"/>
</dbReference>
<comment type="similarity">
    <text evidence="2">Belongs to the major facilitator superfamily. Bcr/CmlA family.</text>
</comment>
<keyword evidence="5 8" id="KW-0812">Transmembrane</keyword>
<feature type="transmembrane region" description="Helical" evidence="8">
    <location>
        <begin position="299"/>
        <end position="320"/>
    </location>
</feature>
<evidence type="ECO:0000256" key="4">
    <source>
        <dbReference type="ARBA" id="ARBA00022475"/>
    </source>
</evidence>
<evidence type="ECO:0000256" key="8">
    <source>
        <dbReference type="SAM" id="Phobius"/>
    </source>
</evidence>
<feature type="transmembrane region" description="Helical" evidence="8">
    <location>
        <begin position="179"/>
        <end position="199"/>
    </location>
</feature>
<dbReference type="Pfam" id="PF07690">
    <property type="entry name" value="MFS_1"/>
    <property type="match status" value="1"/>
</dbReference>
<feature type="domain" description="Major facilitator superfamily (MFS) profile" evidence="9">
    <location>
        <begin position="23"/>
        <end position="409"/>
    </location>
</feature>